<proteinExistence type="predicted"/>
<keyword evidence="1" id="KW-1133">Transmembrane helix</keyword>
<organism evidence="2 3">
    <name type="scientific">Streptomyces sp. 900105245</name>
    <dbReference type="NCBI Taxonomy" id="3154379"/>
    <lineage>
        <taxon>Bacteria</taxon>
        <taxon>Bacillati</taxon>
        <taxon>Actinomycetota</taxon>
        <taxon>Actinomycetes</taxon>
        <taxon>Kitasatosporales</taxon>
        <taxon>Streptomycetaceae</taxon>
        <taxon>Streptomyces</taxon>
    </lineage>
</organism>
<dbReference type="EMBL" id="JBEPAZ010000081">
    <property type="protein sequence ID" value="MER6434074.1"/>
    <property type="molecule type" value="Genomic_DNA"/>
</dbReference>
<comment type="caution">
    <text evidence="2">The sequence shown here is derived from an EMBL/GenBank/DDBJ whole genome shotgun (WGS) entry which is preliminary data.</text>
</comment>
<feature type="transmembrane region" description="Helical" evidence="1">
    <location>
        <begin position="41"/>
        <end position="66"/>
    </location>
</feature>
<evidence type="ECO:0000256" key="1">
    <source>
        <dbReference type="SAM" id="Phobius"/>
    </source>
</evidence>
<dbReference type="RefSeq" id="WP_352065973.1">
    <property type="nucleotide sequence ID" value="NZ_JBEPAZ010000081.1"/>
</dbReference>
<name>A0ABV1UK28_9ACTN</name>
<evidence type="ECO:0000313" key="3">
    <source>
        <dbReference type="Proteomes" id="UP001470023"/>
    </source>
</evidence>
<accession>A0ABV1UK28</accession>
<keyword evidence="3" id="KW-1185">Reference proteome</keyword>
<dbReference type="Proteomes" id="UP001470023">
    <property type="component" value="Unassembled WGS sequence"/>
</dbReference>
<reference evidence="2 3" key="1">
    <citation type="submission" date="2024-06" db="EMBL/GenBank/DDBJ databases">
        <title>The Natural Products Discovery Center: Release of the First 8490 Sequenced Strains for Exploring Actinobacteria Biosynthetic Diversity.</title>
        <authorList>
            <person name="Kalkreuter E."/>
            <person name="Kautsar S.A."/>
            <person name="Yang D."/>
            <person name="Bader C.D."/>
            <person name="Teijaro C.N."/>
            <person name="Fluegel L."/>
            <person name="Davis C.M."/>
            <person name="Simpson J.R."/>
            <person name="Lauterbach L."/>
            <person name="Steele A.D."/>
            <person name="Gui C."/>
            <person name="Meng S."/>
            <person name="Li G."/>
            <person name="Viehrig K."/>
            <person name="Ye F."/>
            <person name="Su P."/>
            <person name="Kiefer A.F."/>
            <person name="Nichols A."/>
            <person name="Cepeda A.J."/>
            <person name="Yan W."/>
            <person name="Fan B."/>
            <person name="Jiang Y."/>
            <person name="Adhikari A."/>
            <person name="Zheng C.-J."/>
            <person name="Schuster L."/>
            <person name="Cowan T.M."/>
            <person name="Smanski M.J."/>
            <person name="Chevrette M.G."/>
            <person name="De Carvalho L.P.S."/>
            <person name="Shen B."/>
        </authorList>
    </citation>
    <scope>NUCLEOTIDE SEQUENCE [LARGE SCALE GENOMIC DNA]</scope>
    <source>
        <strain evidence="2 3">NPDC001166</strain>
    </source>
</reference>
<gene>
    <name evidence="2" type="ORF">ABT272_41240</name>
</gene>
<keyword evidence="1" id="KW-0472">Membrane</keyword>
<keyword evidence="1" id="KW-0812">Transmembrane</keyword>
<sequence>MKRLGNKSGSNRLGFATLRALTAEAAANEDPSQGQYSHHAVVVLGALAADALAAAAAAAAAAALALKCNNTAY</sequence>
<evidence type="ECO:0000313" key="2">
    <source>
        <dbReference type="EMBL" id="MER6434074.1"/>
    </source>
</evidence>
<protein>
    <submittedName>
        <fullName evidence="2">Uncharacterized protein</fullName>
    </submittedName>
</protein>